<dbReference type="Pfam" id="PF00005">
    <property type="entry name" value="ABC_tran"/>
    <property type="match status" value="1"/>
</dbReference>
<keyword evidence="2" id="KW-0813">Transport</keyword>
<name>A0A426U5N9_9CHLR</name>
<evidence type="ECO:0000256" key="4">
    <source>
        <dbReference type="ARBA" id="ARBA00022840"/>
    </source>
</evidence>
<dbReference type="AlphaFoldDB" id="A0A426U5N9"/>
<evidence type="ECO:0000256" key="5">
    <source>
        <dbReference type="SAM" id="MobiDB-lite"/>
    </source>
</evidence>
<dbReference type="PANTHER" id="PTHR43335:SF11">
    <property type="entry name" value="ABC TRANSPORTER RELATED"/>
    <property type="match status" value="1"/>
</dbReference>
<evidence type="ECO:0000256" key="2">
    <source>
        <dbReference type="ARBA" id="ARBA00022448"/>
    </source>
</evidence>
<keyword evidence="3" id="KW-0547">Nucleotide-binding</keyword>
<feature type="region of interest" description="Disordered" evidence="5">
    <location>
        <begin position="295"/>
        <end position="448"/>
    </location>
</feature>
<dbReference type="Gene3D" id="3.40.50.300">
    <property type="entry name" value="P-loop containing nucleotide triphosphate hydrolases"/>
    <property type="match status" value="1"/>
</dbReference>
<feature type="compositionally biased region" description="Basic and acidic residues" evidence="5">
    <location>
        <begin position="295"/>
        <end position="326"/>
    </location>
</feature>
<evidence type="ECO:0000313" key="8">
    <source>
        <dbReference type="Proteomes" id="UP000280307"/>
    </source>
</evidence>
<organism evidence="7 8">
    <name type="scientific">Candidatus Viridilinea halotolerans</name>
    <dbReference type="NCBI Taxonomy" id="2491704"/>
    <lineage>
        <taxon>Bacteria</taxon>
        <taxon>Bacillati</taxon>
        <taxon>Chloroflexota</taxon>
        <taxon>Chloroflexia</taxon>
        <taxon>Chloroflexales</taxon>
        <taxon>Chloroflexineae</taxon>
        <taxon>Oscillochloridaceae</taxon>
        <taxon>Candidatus Viridilinea</taxon>
    </lineage>
</organism>
<dbReference type="InterPro" id="IPR027417">
    <property type="entry name" value="P-loop_NTPase"/>
</dbReference>
<dbReference type="SMART" id="SM00382">
    <property type="entry name" value="AAA"/>
    <property type="match status" value="1"/>
</dbReference>
<dbReference type="InterPro" id="IPR003593">
    <property type="entry name" value="AAA+_ATPase"/>
</dbReference>
<comment type="caution">
    <text evidence="7">The sequence shown here is derived from an EMBL/GenBank/DDBJ whole genome shotgun (WGS) entry which is preliminary data.</text>
</comment>
<dbReference type="SUPFAM" id="SSF52540">
    <property type="entry name" value="P-loop containing nucleoside triphosphate hydrolases"/>
    <property type="match status" value="1"/>
</dbReference>
<dbReference type="PROSITE" id="PS50893">
    <property type="entry name" value="ABC_TRANSPORTER_2"/>
    <property type="match status" value="1"/>
</dbReference>
<dbReference type="InterPro" id="IPR003439">
    <property type="entry name" value="ABC_transporter-like_ATP-bd"/>
</dbReference>
<evidence type="ECO:0000259" key="6">
    <source>
        <dbReference type="PROSITE" id="PS50893"/>
    </source>
</evidence>
<sequence>MIAIHDLHKRYGDLVVLCGLSLRVADGEIYGLLGPNGAGKSTLLHLMLGFLRPDQGTIHLLGSDNLEQMRQRIGYIPERQRYHTHYSAREYLRFLGQFSGMGGAELHDRVDHELITVGLGDVADRKLGTFSKGMLQRFGVAQALLGDPDLLLIDEPTSGLDPSGRRAFVELLKQVRRRGHTILLCTHHFHEVELLCDRVGMLVGGRITFEGDVQKLRSVAKSLQIQTAELNTTLQTQLTTLEPSITCDNQTIFIKENSAALQALVLRTLLDADVPILQLEPLERPLEHLYRQAVREERRGEAEAERRGGEEAETRRRGDTETRRGENAGWRSETAGRRGDEEAERRSNEDAERWSEDARRREGEDRVASTRNAAPIESTPLVEHPAPSIIPPAPWAKPKAPETVARGEGDTLLNQLLGQGEGKSQGTEEQENRGTTEQGNNRTGEQGN</sequence>
<dbReference type="PANTHER" id="PTHR43335">
    <property type="entry name" value="ABC TRANSPORTER, ATP-BINDING PROTEIN"/>
    <property type="match status" value="1"/>
</dbReference>
<evidence type="ECO:0000256" key="1">
    <source>
        <dbReference type="ARBA" id="ARBA00005417"/>
    </source>
</evidence>
<dbReference type="EMBL" id="RSAS01000201">
    <property type="protein sequence ID" value="RRR75263.1"/>
    <property type="molecule type" value="Genomic_DNA"/>
</dbReference>
<dbReference type="Proteomes" id="UP000280307">
    <property type="component" value="Unassembled WGS sequence"/>
</dbReference>
<feature type="compositionally biased region" description="Basic and acidic residues" evidence="5">
    <location>
        <begin position="334"/>
        <end position="368"/>
    </location>
</feature>
<protein>
    <submittedName>
        <fullName evidence="7">ABC transporter ATP-binding protein</fullName>
    </submittedName>
</protein>
<feature type="domain" description="ABC transporter" evidence="6">
    <location>
        <begin position="2"/>
        <end position="229"/>
    </location>
</feature>
<dbReference type="GO" id="GO:0016887">
    <property type="term" value="F:ATP hydrolysis activity"/>
    <property type="evidence" value="ECO:0007669"/>
    <property type="project" value="InterPro"/>
</dbReference>
<evidence type="ECO:0000256" key="3">
    <source>
        <dbReference type="ARBA" id="ARBA00022741"/>
    </source>
</evidence>
<dbReference type="GO" id="GO:0005524">
    <property type="term" value="F:ATP binding"/>
    <property type="evidence" value="ECO:0007669"/>
    <property type="project" value="UniProtKB-KW"/>
</dbReference>
<dbReference type="CDD" id="cd03230">
    <property type="entry name" value="ABC_DR_subfamily_A"/>
    <property type="match status" value="1"/>
</dbReference>
<gene>
    <name evidence="7" type="ORF">EI684_05180</name>
</gene>
<comment type="similarity">
    <text evidence="1">Belongs to the ABC transporter superfamily.</text>
</comment>
<dbReference type="InterPro" id="IPR017871">
    <property type="entry name" value="ABC_transporter-like_CS"/>
</dbReference>
<keyword evidence="4 7" id="KW-0067">ATP-binding</keyword>
<proteinExistence type="inferred from homology"/>
<feature type="compositionally biased region" description="Polar residues" evidence="5">
    <location>
        <begin position="412"/>
        <end position="448"/>
    </location>
</feature>
<evidence type="ECO:0000313" key="7">
    <source>
        <dbReference type="EMBL" id="RRR75263.1"/>
    </source>
</evidence>
<dbReference type="PROSITE" id="PS00211">
    <property type="entry name" value="ABC_TRANSPORTER_1"/>
    <property type="match status" value="1"/>
</dbReference>
<accession>A0A426U5N9</accession>
<reference evidence="7 8" key="1">
    <citation type="submission" date="2018-12" db="EMBL/GenBank/DDBJ databases">
        <title>Genome Sequence of Candidatus Viridilinea halotolerans isolated from saline sulfide-rich spring.</title>
        <authorList>
            <person name="Grouzdev D.S."/>
            <person name="Burganskaya E.I."/>
            <person name="Krutkina M.S."/>
            <person name="Sukhacheva M.V."/>
            <person name="Gorlenko V.M."/>
        </authorList>
    </citation>
    <scope>NUCLEOTIDE SEQUENCE [LARGE SCALE GENOMIC DNA]</scope>
    <source>
        <strain evidence="7">Chok-6</strain>
    </source>
</reference>